<proteinExistence type="inferred from homology"/>
<dbReference type="CDD" id="cd02669">
    <property type="entry name" value="Peptidase_C19M"/>
    <property type="match status" value="1"/>
</dbReference>
<dbReference type="SMART" id="SM00290">
    <property type="entry name" value="ZnF_UBP"/>
    <property type="match status" value="1"/>
</dbReference>
<dbReference type="GO" id="GO:0004843">
    <property type="term" value="F:cysteine-type deubiquitinase activity"/>
    <property type="evidence" value="ECO:0007669"/>
    <property type="project" value="InterPro"/>
</dbReference>
<keyword evidence="5" id="KW-0747">Spliceosome</keyword>
<sequence>MLHDSSLGINNIWIHSDSQELIRAINGNRRSPELFEVLSDIAYLSLSFTFYRFTFILRLDNGYADYLAKTTFSLGLVGPSISASKASKVLNGRVDSSFLIIRRIGRLFRKEISRMKSEREEVKNGGVEEEEERELKRKREKERSPPLDELELEDDAFKGRGKHSRHVEVRRDCPYLDTVNRQVLDFDFERFCSVSLSNLNVYACLVCGKYFQGRSQKSHAYTHSLEAGHHVYINLLTEKVYCLPDSYEINDPSLDDIRHVLNPRFSRAQVEELDRNKQWSRALDEFVNVTIQSLMRVTPLRNFFLIPENYQHCKSPLVHRFGELTRKIWHARNFKGQVSPHEFLQAVMKASKKRFRIGQQSDPVEFMSWLLNTLHMDLRTSKDASSIIHQCFQGELEVVREYQGNENKEISRMPFLMLGLDLPPPPLFKDVMEKNIIPQVALFDLLKKFDGETVTEVVRPKLARMRYRVTKSPPYLMFHMVRFKKNNFFKEKNPTLVNFPVKDMELRDYIPSLPTAVEGEKVSSKYNLIANIVHDGKPEDGYFRVFVQRKSQELWYEMQDLHVAETLPQMVELSEAYMQIYELQEE</sequence>
<evidence type="ECO:0000256" key="1">
    <source>
        <dbReference type="ARBA" id="ARBA00004123"/>
    </source>
</evidence>
<dbReference type="Gene3D" id="3.90.70.10">
    <property type="entry name" value="Cysteine proteinases"/>
    <property type="match status" value="1"/>
</dbReference>
<dbReference type="Pfam" id="PF00443">
    <property type="entry name" value="UCH"/>
    <property type="match status" value="1"/>
</dbReference>
<keyword evidence="9" id="KW-0539">Nucleus</keyword>
<dbReference type="PROSITE" id="PS50235">
    <property type="entry name" value="USP_3"/>
    <property type="match status" value="1"/>
</dbReference>
<dbReference type="PANTHER" id="PTHR21646">
    <property type="entry name" value="UBIQUITIN CARBOXYL-TERMINAL HYDROLASE"/>
    <property type="match status" value="1"/>
</dbReference>
<dbReference type="Pfam" id="PF13456">
    <property type="entry name" value="RVT_3"/>
    <property type="match status" value="1"/>
</dbReference>
<name>A0A8S9FDR7_BRACR</name>
<dbReference type="InterPro" id="IPR001394">
    <property type="entry name" value="Peptidase_C19_UCH"/>
</dbReference>
<protein>
    <recommendedName>
        <fullName evidence="15">USP domain-containing protein</fullName>
    </recommendedName>
</protein>
<evidence type="ECO:0000256" key="4">
    <source>
        <dbReference type="ARBA" id="ARBA00022723"/>
    </source>
</evidence>
<accession>A0A8S9FDR7</accession>
<dbReference type="Pfam" id="PF02148">
    <property type="entry name" value="zf-UBP"/>
    <property type="match status" value="1"/>
</dbReference>
<dbReference type="InterPro" id="IPR033809">
    <property type="entry name" value="USP39"/>
</dbReference>
<dbReference type="GO" id="GO:0003676">
    <property type="term" value="F:nucleic acid binding"/>
    <property type="evidence" value="ECO:0007669"/>
    <property type="project" value="InterPro"/>
</dbReference>
<dbReference type="InterPro" id="IPR028889">
    <property type="entry name" value="USP"/>
</dbReference>
<feature type="domain" description="USP" evidence="12">
    <location>
        <begin position="276"/>
        <end position="584"/>
    </location>
</feature>
<dbReference type="GO" id="GO:0004523">
    <property type="term" value="F:RNA-DNA hybrid ribonuclease activity"/>
    <property type="evidence" value="ECO:0007669"/>
    <property type="project" value="InterPro"/>
</dbReference>
<keyword evidence="8" id="KW-0508">mRNA splicing</keyword>
<dbReference type="InterPro" id="IPR001607">
    <property type="entry name" value="Znf_UBP"/>
</dbReference>
<dbReference type="GO" id="GO:0008270">
    <property type="term" value="F:zinc ion binding"/>
    <property type="evidence" value="ECO:0007669"/>
    <property type="project" value="UniProtKB-KW"/>
</dbReference>
<evidence type="ECO:0000256" key="7">
    <source>
        <dbReference type="ARBA" id="ARBA00022833"/>
    </source>
</evidence>
<dbReference type="InterPro" id="IPR038765">
    <property type="entry name" value="Papain-like_cys_pep_sf"/>
</dbReference>
<dbReference type="SUPFAM" id="SSF54001">
    <property type="entry name" value="Cysteine proteinases"/>
    <property type="match status" value="1"/>
</dbReference>
<dbReference type="InterPro" id="IPR044730">
    <property type="entry name" value="RNase_H-like_dom_plant"/>
</dbReference>
<gene>
    <name evidence="14" type="ORF">F2Q70_00032893</name>
</gene>
<dbReference type="FunFam" id="3.30.40.10:FF:000068">
    <property type="entry name" value="U4/U6.U5 tri-snRNP-associated protein 2"/>
    <property type="match status" value="1"/>
</dbReference>
<dbReference type="GO" id="GO:0005681">
    <property type="term" value="C:spliceosomal complex"/>
    <property type="evidence" value="ECO:0007669"/>
    <property type="project" value="UniProtKB-KW"/>
</dbReference>
<feature type="compositionally biased region" description="Basic and acidic residues" evidence="11">
    <location>
        <begin position="133"/>
        <end position="146"/>
    </location>
</feature>
<dbReference type="EMBL" id="QGKY02002305">
    <property type="protein sequence ID" value="KAF2530929.1"/>
    <property type="molecule type" value="Genomic_DNA"/>
</dbReference>
<keyword evidence="6 10" id="KW-0863">Zinc-finger</keyword>
<dbReference type="PANTHER" id="PTHR21646:SF16">
    <property type="entry name" value="U4_U6.U5 TRI-SNRNP-ASSOCIATED PROTEIN 2"/>
    <property type="match status" value="1"/>
</dbReference>
<evidence type="ECO:0000313" key="14">
    <source>
        <dbReference type="EMBL" id="KAF2530929.1"/>
    </source>
</evidence>
<evidence type="ECO:0008006" key="15">
    <source>
        <dbReference type="Google" id="ProtNLM"/>
    </source>
</evidence>
<evidence type="ECO:0000256" key="3">
    <source>
        <dbReference type="ARBA" id="ARBA00022664"/>
    </source>
</evidence>
<evidence type="ECO:0000256" key="8">
    <source>
        <dbReference type="ARBA" id="ARBA00023187"/>
    </source>
</evidence>
<keyword evidence="4" id="KW-0479">Metal-binding</keyword>
<dbReference type="GO" id="GO:0016579">
    <property type="term" value="P:protein deubiquitination"/>
    <property type="evidence" value="ECO:0007669"/>
    <property type="project" value="InterPro"/>
</dbReference>
<comment type="subcellular location">
    <subcellularLocation>
        <location evidence="1">Nucleus</location>
    </subcellularLocation>
</comment>
<dbReference type="AlphaFoldDB" id="A0A8S9FDR7"/>
<evidence type="ECO:0000259" key="13">
    <source>
        <dbReference type="PROSITE" id="PS50271"/>
    </source>
</evidence>
<evidence type="ECO:0000256" key="9">
    <source>
        <dbReference type="ARBA" id="ARBA00023242"/>
    </source>
</evidence>
<evidence type="ECO:0000256" key="5">
    <source>
        <dbReference type="ARBA" id="ARBA00022728"/>
    </source>
</evidence>
<dbReference type="InterPro" id="IPR013083">
    <property type="entry name" value="Znf_RING/FYVE/PHD"/>
</dbReference>
<evidence type="ECO:0000256" key="6">
    <source>
        <dbReference type="ARBA" id="ARBA00022771"/>
    </source>
</evidence>
<comment type="caution">
    <text evidence="14">The sequence shown here is derived from an EMBL/GenBank/DDBJ whole genome shotgun (WGS) entry which is preliminary data.</text>
</comment>
<dbReference type="InterPro" id="IPR050185">
    <property type="entry name" value="Ub_carboxyl-term_hydrolase"/>
</dbReference>
<dbReference type="Gene3D" id="3.30.40.10">
    <property type="entry name" value="Zinc/RING finger domain, C3HC4 (zinc finger)"/>
    <property type="match status" value="1"/>
</dbReference>
<dbReference type="CDD" id="cd06222">
    <property type="entry name" value="RNase_H_like"/>
    <property type="match status" value="1"/>
</dbReference>
<comment type="similarity">
    <text evidence="2">Belongs to the peptidase C19 family.</text>
</comment>
<reference evidence="14" key="1">
    <citation type="submission" date="2019-12" db="EMBL/GenBank/DDBJ databases">
        <title>Genome sequencing and annotation of Brassica cretica.</title>
        <authorList>
            <person name="Studholme D.J."/>
            <person name="Sarris P.F."/>
        </authorList>
    </citation>
    <scope>NUCLEOTIDE SEQUENCE</scope>
    <source>
        <strain evidence="14">PFS-102/07</strain>
        <tissue evidence="14">Leaf</tissue>
    </source>
</reference>
<organism evidence="14">
    <name type="scientific">Brassica cretica</name>
    <name type="common">Mustard</name>
    <dbReference type="NCBI Taxonomy" id="69181"/>
    <lineage>
        <taxon>Eukaryota</taxon>
        <taxon>Viridiplantae</taxon>
        <taxon>Streptophyta</taxon>
        <taxon>Embryophyta</taxon>
        <taxon>Tracheophyta</taxon>
        <taxon>Spermatophyta</taxon>
        <taxon>Magnoliopsida</taxon>
        <taxon>eudicotyledons</taxon>
        <taxon>Gunneridae</taxon>
        <taxon>Pentapetalae</taxon>
        <taxon>rosids</taxon>
        <taxon>malvids</taxon>
        <taxon>Brassicales</taxon>
        <taxon>Brassicaceae</taxon>
        <taxon>Brassiceae</taxon>
        <taxon>Brassica</taxon>
    </lineage>
</organism>
<evidence type="ECO:0000256" key="2">
    <source>
        <dbReference type="ARBA" id="ARBA00009085"/>
    </source>
</evidence>
<evidence type="ECO:0000259" key="12">
    <source>
        <dbReference type="PROSITE" id="PS50235"/>
    </source>
</evidence>
<dbReference type="GO" id="GO:0000245">
    <property type="term" value="P:spliceosomal complex assembly"/>
    <property type="evidence" value="ECO:0007669"/>
    <property type="project" value="InterPro"/>
</dbReference>
<keyword evidence="7" id="KW-0862">Zinc</keyword>
<evidence type="ECO:0000256" key="11">
    <source>
        <dbReference type="SAM" id="MobiDB-lite"/>
    </source>
</evidence>
<feature type="region of interest" description="Disordered" evidence="11">
    <location>
        <begin position="119"/>
        <end position="146"/>
    </location>
</feature>
<dbReference type="InterPro" id="IPR002156">
    <property type="entry name" value="RNaseH_domain"/>
</dbReference>
<dbReference type="PROSITE" id="PS50271">
    <property type="entry name" value="ZF_UBP"/>
    <property type="match status" value="1"/>
</dbReference>
<feature type="domain" description="UBP-type" evidence="13">
    <location>
        <begin position="171"/>
        <end position="268"/>
    </location>
</feature>
<dbReference type="SUPFAM" id="SSF57850">
    <property type="entry name" value="RING/U-box"/>
    <property type="match status" value="1"/>
</dbReference>
<keyword evidence="3" id="KW-0507">mRNA processing</keyword>
<evidence type="ECO:0000256" key="10">
    <source>
        <dbReference type="PROSITE-ProRule" id="PRU00502"/>
    </source>
</evidence>